<evidence type="ECO:0000313" key="2">
    <source>
        <dbReference type="EMBL" id="KAF9964851.1"/>
    </source>
</evidence>
<comment type="caution">
    <text evidence="2">The sequence shown here is derived from an EMBL/GenBank/DDBJ whole genome shotgun (WGS) entry which is preliminary data.</text>
</comment>
<name>A0A9P6J8P1_MORAP</name>
<dbReference type="EMBL" id="JAAAHY010000315">
    <property type="protein sequence ID" value="KAF9964851.1"/>
    <property type="molecule type" value="Genomic_DNA"/>
</dbReference>
<dbReference type="Proteomes" id="UP000738359">
    <property type="component" value="Unassembled WGS sequence"/>
</dbReference>
<evidence type="ECO:0000313" key="3">
    <source>
        <dbReference type="Proteomes" id="UP000738359"/>
    </source>
</evidence>
<protein>
    <submittedName>
        <fullName evidence="2">Uncharacterized protein</fullName>
    </submittedName>
</protein>
<feature type="region of interest" description="Disordered" evidence="1">
    <location>
        <begin position="63"/>
        <end position="101"/>
    </location>
</feature>
<reference evidence="2" key="1">
    <citation type="journal article" date="2020" name="Fungal Divers.">
        <title>Resolving the Mortierellaceae phylogeny through synthesis of multi-gene phylogenetics and phylogenomics.</title>
        <authorList>
            <person name="Vandepol N."/>
            <person name="Liber J."/>
            <person name="Desiro A."/>
            <person name="Na H."/>
            <person name="Kennedy M."/>
            <person name="Barry K."/>
            <person name="Grigoriev I.V."/>
            <person name="Miller A.N."/>
            <person name="O'Donnell K."/>
            <person name="Stajich J.E."/>
            <person name="Bonito G."/>
        </authorList>
    </citation>
    <scope>NUCLEOTIDE SEQUENCE</scope>
    <source>
        <strain evidence="2">CK1249</strain>
    </source>
</reference>
<evidence type="ECO:0000256" key="1">
    <source>
        <dbReference type="SAM" id="MobiDB-lite"/>
    </source>
</evidence>
<dbReference type="AlphaFoldDB" id="A0A9P6J8P1"/>
<proteinExistence type="predicted"/>
<feature type="region of interest" description="Disordered" evidence="1">
    <location>
        <begin position="1"/>
        <end position="23"/>
    </location>
</feature>
<keyword evidence="3" id="KW-1185">Reference proteome</keyword>
<dbReference type="OrthoDB" id="2416069at2759"/>
<sequence length="155" mass="17779">MTKTFGDQILGEPPSPATPHGDRQWLEKIQVPVKVKDKTRIRTKIEVQVEVAVEVEVKRTAVGSEQEKKYLTDQSLGEGHLARQQQLSKQVERHSRFSFHNSTCNSNCNNRTCNSRICNNRSSNCTSSTLQRPEEHKQQDHQPPTQELHQWAHKA</sequence>
<feature type="region of interest" description="Disordered" evidence="1">
    <location>
        <begin position="124"/>
        <end position="155"/>
    </location>
</feature>
<gene>
    <name evidence="2" type="ORF">BGZ70_005825</name>
</gene>
<accession>A0A9P6J8P1</accession>
<organism evidence="2 3">
    <name type="scientific">Mortierella alpina</name>
    <name type="common">Oleaginous fungus</name>
    <name type="synonym">Mortierella renispora</name>
    <dbReference type="NCBI Taxonomy" id="64518"/>
    <lineage>
        <taxon>Eukaryota</taxon>
        <taxon>Fungi</taxon>
        <taxon>Fungi incertae sedis</taxon>
        <taxon>Mucoromycota</taxon>
        <taxon>Mortierellomycotina</taxon>
        <taxon>Mortierellomycetes</taxon>
        <taxon>Mortierellales</taxon>
        <taxon>Mortierellaceae</taxon>
        <taxon>Mortierella</taxon>
    </lineage>
</organism>